<gene>
    <name evidence="1" type="ORF">GO988_13050</name>
</gene>
<keyword evidence="2" id="KW-1185">Reference proteome</keyword>
<dbReference type="Proteomes" id="UP000441336">
    <property type="component" value="Unassembled WGS sequence"/>
</dbReference>
<dbReference type="EMBL" id="WQKZ01000003">
    <property type="protein sequence ID" value="MVN77256.1"/>
    <property type="molecule type" value="Genomic_DNA"/>
</dbReference>
<sequence length="122" mass="13927">MNNLFAAACLTLSLTSATPAAKGPRDNYPKSLQVRATTLTQALAHHIRINEGQYVRIKQLHLRYLNERFDMEKSLASAPVAERDAQMANAQLRYEQDLNNLLYPEQRIAYQQLRASFTAHRL</sequence>
<comment type="caution">
    <text evidence="1">The sequence shown here is derived from an EMBL/GenBank/DDBJ whole genome shotgun (WGS) entry which is preliminary data.</text>
</comment>
<evidence type="ECO:0000313" key="1">
    <source>
        <dbReference type="EMBL" id="MVN77256.1"/>
    </source>
</evidence>
<dbReference type="AlphaFoldDB" id="A0A7K1TFS5"/>
<protein>
    <submittedName>
        <fullName evidence="1">Uncharacterized protein</fullName>
    </submittedName>
</protein>
<dbReference type="RefSeq" id="WP_157566115.1">
    <property type="nucleotide sequence ID" value="NZ_WQKZ01000003.1"/>
</dbReference>
<name>A0A7K1TFS5_9BACT</name>
<proteinExistence type="predicted"/>
<organism evidence="1 2">
    <name type="scientific">Hymenobacter ginkgonis</name>
    <dbReference type="NCBI Taxonomy" id="2682976"/>
    <lineage>
        <taxon>Bacteria</taxon>
        <taxon>Pseudomonadati</taxon>
        <taxon>Bacteroidota</taxon>
        <taxon>Cytophagia</taxon>
        <taxon>Cytophagales</taxon>
        <taxon>Hymenobacteraceae</taxon>
        <taxon>Hymenobacter</taxon>
    </lineage>
</organism>
<reference evidence="1 2" key="1">
    <citation type="submission" date="2019-12" db="EMBL/GenBank/DDBJ databases">
        <title>Hymenobacter sp. HMF4947 Genome sequencing and assembly.</title>
        <authorList>
            <person name="Kang H."/>
            <person name="Cha I."/>
            <person name="Kim H."/>
            <person name="Joh K."/>
        </authorList>
    </citation>
    <scope>NUCLEOTIDE SEQUENCE [LARGE SCALE GENOMIC DNA]</scope>
    <source>
        <strain evidence="1 2">HMF4947</strain>
    </source>
</reference>
<accession>A0A7K1TFS5</accession>
<evidence type="ECO:0000313" key="2">
    <source>
        <dbReference type="Proteomes" id="UP000441336"/>
    </source>
</evidence>